<protein>
    <submittedName>
        <fullName evidence="2">Uncharacterized protein</fullName>
    </submittedName>
</protein>
<dbReference type="AlphaFoldDB" id="A0A7D5LAA6"/>
<keyword evidence="1" id="KW-1133">Transmembrane helix</keyword>
<evidence type="ECO:0000313" key="3">
    <source>
        <dbReference type="Proteomes" id="UP000509626"/>
    </source>
</evidence>
<evidence type="ECO:0000256" key="1">
    <source>
        <dbReference type="SAM" id="Phobius"/>
    </source>
</evidence>
<dbReference type="Proteomes" id="UP000509626">
    <property type="component" value="Chromosome"/>
</dbReference>
<name>A0A7D5LAA6_9EURY</name>
<reference evidence="2 3" key="1">
    <citation type="submission" date="2020-06" db="EMBL/GenBank/DDBJ databases">
        <title>NJ-3-1, isolated from saline soil.</title>
        <authorList>
            <person name="Cui H.L."/>
            <person name="Shi X."/>
        </authorList>
    </citation>
    <scope>NUCLEOTIDE SEQUENCE [LARGE SCALE GENOMIC DNA]</scope>
    <source>
        <strain evidence="2 3">NJ-3-1</strain>
    </source>
</reference>
<dbReference type="GeneID" id="56037800"/>
<gene>
    <name evidence="2" type="ORF">HUG12_10035</name>
</gene>
<keyword evidence="3" id="KW-1185">Reference proteome</keyword>
<accession>A0A7D5LAA6</accession>
<feature type="transmembrane region" description="Helical" evidence="1">
    <location>
        <begin position="12"/>
        <end position="30"/>
    </location>
</feature>
<evidence type="ECO:0000313" key="2">
    <source>
        <dbReference type="EMBL" id="QLG62046.1"/>
    </source>
</evidence>
<organism evidence="2 3">
    <name type="scientific">Halorarum salinum</name>
    <dbReference type="NCBI Taxonomy" id="2743089"/>
    <lineage>
        <taxon>Archaea</taxon>
        <taxon>Methanobacteriati</taxon>
        <taxon>Methanobacteriota</taxon>
        <taxon>Stenosarchaea group</taxon>
        <taxon>Halobacteria</taxon>
        <taxon>Halobacteriales</taxon>
        <taxon>Haloferacaceae</taxon>
        <taxon>Halorarum</taxon>
    </lineage>
</organism>
<proteinExistence type="predicted"/>
<keyword evidence="1" id="KW-0472">Membrane</keyword>
<dbReference type="RefSeq" id="WP_179268631.1">
    <property type="nucleotide sequence ID" value="NZ_CP058579.1"/>
</dbReference>
<keyword evidence="1" id="KW-0812">Transmembrane</keyword>
<dbReference type="OrthoDB" id="380089at2157"/>
<sequence length="222" mass="24559">MEITLDKDDWRLWLTLSISALLLIGFATYYDSILILLPAITPEQGLNSIGTVGKIVAPISGLATLYTFFSSSPTDEQYASILSQLEETPTTDELVDLLEEHGDGEDPLKSAEVLISFLFPAEILEELDAVYRQNIEQIMEVADQQRPTPMDNVQFHHPLPLAFEIGSLISVVLTEEIEEGVRGDVLGGTTQYLTSYFFGIRAMQDAGISVEISTPPQPRPQK</sequence>
<dbReference type="EMBL" id="CP058579">
    <property type="protein sequence ID" value="QLG62046.1"/>
    <property type="molecule type" value="Genomic_DNA"/>
</dbReference>
<dbReference type="KEGG" id="halu:HUG12_10035"/>